<sequence length="226" mass="24208">MAEYLVQGESITAVADAIREKGGTTAPLSFPAGMAEAVRGIPSGGTDISLGLTAATVGQTIKVKAVDTEGKPTAWETVDMAGGETWEKIAEIDFDVDAANDVSVWEYNNLPSYKELAYRKVSLVGRTETNSGISISINSSRPQSSGIEYSKKGGQYSGWGEIWLLPLGWVHACFQNAVSPDNNGMGPFQTVYHPIPFDGESITSVRLFAHPTYKIAGGKLLLYGRK</sequence>
<reference evidence="1" key="1">
    <citation type="journal article" date="2021" name="Proc. Natl. Acad. Sci. U.S.A.">
        <title>A Catalog of Tens of Thousands of Viruses from Human Metagenomes Reveals Hidden Associations with Chronic Diseases.</title>
        <authorList>
            <person name="Tisza M.J."/>
            <person name="Buck C.B."/>
        </authorList>
    </citation>
    <scope>NUCLEOTIDE SEQUENCE</scope>
    <source>
        <strain evidence="1">Ctfhy6</strain>
    </source>
</reference>
<protein>
    <submittedName>
        <fullName evidence="1">Uncharacterized protein</fullName>
    </submittedName>
</protein>
<proteinExistence type="predicted"/>
<accession>A0A8S5VAM8</accession>
<organism evidence="1">
    <name type="scientific">Siphoviridae sp. ctfhy6</name>
    <dbReference type="NCBI Taxonomy" id="2825597"/>
    <lineage>
        <taxon>Viruses</taxon>
        <taxon>Duplodnaviria</taxon>
        <taxon>Heunggongvirae</taxon>
        <taxon>Uroviricota</taxon>
        <taxon>Caudoviricetes</taxon>
    </lineage>
</organism>
<evidence type="ECO:0000313" key="1">
    <source>
        <dbReference type="EMBL" id="DAG03773.1"/>
    </source>
</evidence>
<dbReference type="EMBL" id="BK016235">
    <property type="protein sequence ID" value="DAG03773.1"/>
    <property type="molecule type" value="Genomic_DNA"/>
</dbReference>
<name>A0A8S5VAM8_9CAUD</name>